<dbReference type="PANTHER" id="PTHR47139:SF4">
    <property type="entry name" value="TUMOR NECROSIS FACTOR RECEPTOR SUPERFAMILY MEMBER 9 ISOFORM X1-RELATED"/>
    <property type="match status" value="1"/>
</dbReference>
<dbReference type="AlphaFoldDB" id="A0AAV6H507"/>
<dbReference type="PANTHER" id="PTHR47139">
    <property type="entry name" value="TUMOR NECROSIS FACTOR RECEPTOR SUPERFAMILY MEMBER 9"/>
    <property type="match status" value="1"/>
</dbReference>
<evidence type="ECO:0000313" key="5">
    <source>
        <dbReference type="EMBL" id="KAG5282225.1"/>
    </source>
</evidence>
<keyword evidence="3" id="KW-0812">Transmembrane</keyword>
<reference evidence="5" key="1">
    <citation type="submission" date="2020-10" db="EMBL/GenBank/DDBJ databases">
        <title>Chromosome-scale genome assembly of the Allis shad, Alosa alosa.</title>
        <authorList>
            <person name="Margot Z."/>
            <person name="Christophe K."/>
            <person name="Cabau C."/>
            <person name="Louis A."/>
            <person name="Berthelot C."/>
            <person name="Parey E."/>
            <person name="Roest Crollius H."/>
            <person name="Montfort J."/>
            <person name="Robinson-Rechavi M."/>
            <person name="Bucao C."/>
            <person name="Bouchez O."/>
            <person name="Gislard M."/>
            <person name="Lluch J."/>
            <person name="Milhes M."/>
            <person name="Lampietro C."/>
            <person name="Lopez Roques C."/>
            <person name="Donnadieu C."/>
            <person name="Braasch I."/>
            <person name="Desvignes T."/>
            <person name="Postlethwait J."/>
            <person name="Bobe J."/>
            <person name="Guiguen Y."/>
        </authorList>
    </citation>
    <scope>NUCLEOTIDE SEQUENCE</scope>
    <source>
        <strain evidence="5">M-15738</strain>
        <tissue evidence="5">Blood</tissue>
    </source>
</reference>
<feature type="disulfide bond" evidence="1">
    <location>
        <begin position="69"/>
        <end position="87"/>
    </location>
</feature>
<protein>
    <recommendedName>
        <fullName evidence="4">TNFR-Cys domain-containing protein</fullName>
    </recommendedName>
</protein>
<dbReference type="GO" id="GO:0042127">
    <property type="term" value="P:regulation of cell population proliferation"/>
    <property type="evidence" value="ECO:0007669"/>
    <property type="project" value="TreeGrafter"/>
</dbReference>
<feature type="repeat" description="TNFR-Cys" evidence="1">
    <location>
        <begin position="48"/>
        <end position="87"/>
    </location>
</feature>
<feature type="region of interest" description="Disordered" evidence="2">
    <location>
        <begin position="243"/>
        <end position="273"/>
    </location>
</feature>
<dbReference type="Proteomes" id="UP000823561">
    <property type="component" value="Chromosome 4"/>
</dbReference>
<keyword evidence="3" id="KW-0472">Membrane</keyword>
<evidence type="ECO:0000256" key="1">
    <source>
        <dbReference type="PROSITE-ProRule" id="PRU00206"/>
    </source>
</evidence>
<proteinExistence type="predicted"/>
<evidence type="ECO:0000256" key="2">
    <source>
        <dbReference type="SAM" id="MobiDB-lite"/>
    </source>
</evidence>
<keyword evidence="6" id="KW-1185">Reference proteome</keyword>
<dbReference type="SMART" id="SM00208">
    <property type="entry name" value="TNFR"/>
    <property type="match status" value="2"/>
</dbReference>
<dbReference type="SUPFAM" id="SSF57586">
    <property type="entry name" value="TNF receptor-like"/>
    <property type="match status" value="1"/>
</dbReference>
<evidence type="ECO:0000256" key="3">
    <source>
        <dbReference type="SAM" id="Phobius"/>
    </source>
</evidence>
<dbReference type="InterPro" id="IPR001368">
    <property type="entry name" value="TNFR/NGFR_Cys_rich_reg"/>
</dbReference>
<dbReference type="PROSITE" id="PS00652">
    <property type="entry name" value="TNFR_NGFR_1"/>
    <property type="match status" value="1"/>
</dbReference>
<dbReference type="Gene3D" id="2.10.50.10">
    <property type="entry name" value="Tumor Necrosis Factor Receptor, subunit A, domain 2"/>
    <property type="match status" value="2"/>
</dbReference>
<dbReference type="EMBL" id="JADWDJ010000004">
    <property type="protein sequence ID" value="KAG5282225.1"/>
    <property type="molecule type" value="Genomic_DNA"/>
</dbReference>
<sequence length="273" mass="30787">MDRQRFKMKCASSFSLDAPVHTKASTHKAARNRLVVDKGFDPTKLCTPCKNGTYTKTNREYYCDRCNQCVDPQVERTPCHGTTDTVCGCKKGYRCYRPDCSICERECPPGTQPSRGKCLSCPKGTFNDKIHDKCKEWTKLRCHPGYTVTNGTTTTDSKCDISNEVMTTKQRCSTTTPPDEKDWNMALVWIPLGVLFSLVTVTVVVFGLFITRIKINKVPTKTPIKEQPITPDPFSLMLVEQEECSFRQPQQEQGSSMESLSTQDSMEKLLPPV</sequence>
<feature type="disulfide bond" evidence="1">
    <location>
        <begin position="66"/>
        <end position="79"/>
    </location>
</feature>
<accession>A0AAV6H507</accession>
<feature type="domain" description="TNFR-Cys" evidence="4">
    <location>
        <begin position="48"/>
        <end position="87"/>
    </location>
</feature>
<comment type="caution">
    <text evidence="5">The sequence shown here is derived from an EMBL/GenBank/DDBJ whole genome shotgun (WGS) entry which is preliminary data.</text>
</comment>
<evidence type="ECO:0000259" key="4">
    <source>
        <dbReference type="PROSITE" id="PS50050"/>
    </source>
</evidence>
<dbReference type="GO" id="GO:0038023">
    <property type="term" value="F:signaling receptor activity"/>
    <property type="evidence" value="ECO:0007669"/>
    <property type="project" value="TreeGrafter"/>
</dbReference>
<keyword evidence="1" id="KW-1015">Disulfide bond</keyword>
<dbReference type="PROSITE" id="PS50050">
    <property type="entry name" value="TNFR_NGFR_2"/>
    <property type="match status" value="1"/>
</dbReference>
<keyword evidence="3" id="KW-1133">Transmembrane helix</keyword>
<gene>
    <name evidence="5" type="ORF">AALO_G00053660</name>
</gene>
<feature type="compositionally biased region" description="Polar residues" evidence="2">
    <location>
        <begin position="247"/>
        <end position="264"/>
    </location>
</feature>
<comment type="caution">
    <text evidence="1">Lacks conserved residue(s) required for the propagation of feature annotation.</text>
</comment>
<feature type="transmembrane region" description="Helical" evidence="3">
    <location>
        <begin position="186"/>
        <end position="210"/>
    </location>
</feature>
<evidence type="ECO:0000313" key="6">
    <source>
        <dbReference type="Proteomes" id="UP000823561"/>
    </source>
</evidence>
<name>A0AAV6H507_9TELE</name>
<organism evidence="5 6">
    <name type="scientific">Alosa alosa</name>
    <name type="common">allis shad</name>
    <dbReference type="NCBI Taxonomy" id="278164"/>
    <lineage>
        <taxon>Eukaryota</taxon>
        <taxon>Metazoa</taxon>
        <taxon>Chordata</taxon>
        <taxon>Craniata</taxon>
        <taxon>Vertebrata</taxon>
        <taxon>Euteleostomi</taxon>
        <taxon>Actinopterygii</taxon>
        <taxon>Neopterygii</taxon>
        <taxon>Teleostei</taxon>
        <taxon>Clupei</taxon>
        <taxon>Clupeiformes</taxon>
        <taxon>Clupeoidei</taxon>
        <taxon>Clupeidae</taxon>
        <taxon>Alosa</taxon>
    </lineage>
</organism>